<sequence>MMFVIGYLSPSSSTKGWPVDLIHQTEWAFIIVAVACLIFAIAARRRAPEFVCNLIAIFGGAGAGLGLVMPFELAPFFFGLSQEAMIETFVLILAYPIAIFAFFLLFRGIAVAKPPKSPRL</sequence>
<keyword evidence="1" id="KW-1133">Transmembrane helix</keyword>
<feature type="transmembrane region" description="Helical" evidence="1">
    <location>
        <begin position="27"/>
        <end position="43"/>
    </location>
</feature>
<accession>A0A6P1BJ89</accession>
<proteinExistence type="predicted"/>
<evidence type="ECO:0000313" key="2">
    <source>
        <dbReference type="EMBL" id="NEU97612.1"/>
    </source>
</evidence>
<keyword evidence="1" id="KW-0812">Transmembrane</keyword>
<comment type="caution">
    <text evidence="2">The sequence shown here is derived from an EMBL/GenBank/DDBJ whole genome shotgun (WGS) entry which is preliminary data.</text>
</comment>
<evidence type="ECO:0000313" key="3">
    <source>
        <dbReference type="Proteomes" id="UP000468531"/>
    </source>
</evidence>
<feature type="transmembrane region" description="Helical" evidence="1">
    <location>
        <begin position="50"/>
        <end position="69"/>
    </location>
</feature>
<protein>
    <submittedName>
        <fullName evidence="2">Uncharacterized protein</fullName>
    </submittedName>
</protein>
<dbReference type="RefSeq" id="WP_163155188.1">
    <property type="nucleotide sequence ID" value="NZ_VKHP01000064.1"/>
</dbReference>
<dbReference type="Proteomes" id="UP000468531">
    <property type="component" value="Unassembled WGS sequence"/>
</dbReference>
<feature type="transmembrane region" description="Helical" evidence="1">
    <location>
        <begin position="89"/>
        <end position="110"/>
    </location>
</feature>
<reference evidence="2 3" key="1">
    <citation type="journal article" date="2020" name="Arch. Microbiol.">
        <title>Bradyrhizobium uaiense sp. nov., a new highly efficient cowpea symbiont.</title>
        <authorList>
            <person name="Cabral Michel D."/>
            <person name="Azarias Guimaraes A."/>
            <person name="Martins da Costa E."/>
            <person name="Soares de Carvalho T."/>
            <person name="Balsanelli E."/>
            <person name="Willems A."/>
            <person name="Maltempi de Souza E."/>
            <person name="de Souza Moreira F.M."/>
        </authorList>
    </citation>
    <scope>NUCLEOTIDE SEQUENCE [LARGE SCALE GENOMIC DNA]</scope>
    <source>
        <strain evidence="2 3">UFLA 03-164</strain>
    </source>
</reference>
<organism evidence="2 3">
    <name type="scientific">Bradyrhizobium uaiense</name>
    <dbReference type="NCBI Taxonomy" id="2594946"/>
    <lineage>
        <taxon>Bacteria</taxon>
        <taxon>Pseudomonadati</taxon>
        <taxon>Pseudomonadota</taxon>
        <taxon>Alphaproteobacteria</taxon>
        <taxon>Hyphomicrobiales</taxon>
        <taxon>Nitrobacteraceae</taxon>
        <taxon>Bradyrhizobium</taxon>
    </lineage>
</organism>
<dbReference type="AlphaFoldDB" id="A0A6P1BJ89"/>
<evidence type="ECO:0000256" key="1">
    <source>
        <dbReference type="SAM" id="Phobius"/>
    </source>
</evidence>
<gene>
    <name evidence="2" type="ORF">FNJ47_17680</name>
</gene>
<keyword evidence="1" id="KW-0472">Membrane</keyword>
<name>A0A6P1BJ89_9BRAD</name>
<keyword evidence="3" id="KW-1185">Reference proteome</keyword>
<dbReference type="EMBL" id="VKHP01000064">
    <property type="protein sequence ID" value="NEU97612.1"/>
    <property type="molecule type" value="Genomic_DNA"/>
</dbReference>